<keyword evidence="2" id="KW-1185">Reference proteome</keyword>
<organism evidence="1 2">
    <name type="scientific">Catharanthus roseus</name>
    <name type="common">Madagascar periwinkle</name>
    <name type="synonym">Vinca rosea</name>
    <dbReference type="NCBI Taxonomy" id="4058"/>
    <lineage>
        <taxon>Eukaryota</taxon>
        <taxon>Viridiplantae</taxon>
        <taxon>Streptophyta</taxon>
        <taxon>Embryophyta</taxon>
        <taxon>Tracheophyta</taxon>
        <taxon>Spermatophyta</taxon>
        <taxon>Magnoliopsida</taxon>
        <taxon>eudicotyledons</taxon>
        <taxon>Gunneridae</taxon>
        <taxon>Pentapetalae</taxon>
        <taxon>asterids</taxon>
        <taxon>lamiids</taxon>
        <taxon>Gentianales</taxon>
        <taxon>Apocynaceae</taxon>
        <taxon>Rauvolfioideae</taxon>
        <taxon>Vinceae</taxon>
        <taxon>Catharanthinae</taxon>
        <taxon>Catharanthus</taxon>
    </lineage>
</organism>
<dbReference type="Proteomes" id="UP001060085">
    <property type="component" value="Linkage Group LG02"/>
</dbReference>
<protein>
    <submittedName>
        <fullName evidence="1">Uncharacterized protein</fullName>
    </submittedName>
</protein>
<name>A0ACC0BTL5_CATRO</name>
<sequence length="134" mass="15979">MAYSKLTRARSNCYKDRDYGGNAYGGCHHRNGNFTHRSRLSRESERDERSKEKKSEFEISEQERGNESIMENQGRYKEEQHEREIIRRRIFSKEGVDVMTQDRHENMESFQGSVMRSRARKIKEETQRINLGTV</sequence>
<dbReference type="EMBL" id="CM044702">
    <property type="protein sequence ID" value="KAI5676027.1"/>
    <property type="molecule type" value="Genomic_DNA"/>
</dbReference>
<proteinExistence type="predicted"/>
<comment type="caution">
    <text evidence="1">The sequence shown here is derived from an EMBL/GenBank/DDBJ whole genome shotgun (WGS) entry which is preliminary data.</text>
</comment>
<evidence type="ECO:0000313" key="1">
    <source>
        <dbReference type="EMBL" id="KAI5676027.1"/>
    </source>
</evidence>
<accession>A0ACC0BTL5</accession>
<evidence type="ECO:0000313" key="2">
    <source>
        <dbReference type="Proteomes" id="UP001060085"/>
    </source>
</evidence>
<gene>
    <name evidence="1" type="ORF">M9H77_06977</name>
</gene>
<reference evidence="2" key="1">
    <citation type="journal article" date="2023" name="Nat. Plants">
        <title>Single-cell RNA sequencing provides a high-resolution roadmap for understanding the multicellular compartmentation of specialized metabolism.</title>
        <authorList>
            <person name="Sun S."/>
            <person name="Shen X."/>
            <person name="Li Y."/>
            <person name="Li Y."/>
            <person name="Wang S."/>
            <person name="Li R."/>
            <person name="Zhang H."/>
            <person name="Shen G."/>
            <person name="Guo B."/>
            <person name="Wei J."/>
            <person name="Xu J."/>
            <person name="St-Pierre B."/>
            <person name="Chen S."/>
            <person name="Sun C."/>
        </authorList>
    </citation>
    <scope>NUCLEOTIDE SEQUENCE [LARGE SCALE GENOMIC DNA]</scope>
</reference>